<dbReference type="PROSITE" id="PS50002">
    <property type="entry name" value="SH3"/>
    <property type="match status" value="1"/>
</dbReference>
<dbReference type="SUPFAM" id="SSF47986">
    <property type="entry name" value="DEATH domain"/>
    <property type="match status" value="1"/>
</dbReference>
<name>A0A1X7U7Q8_AMPQE</name>
<feature type="domain" description="Death" evidence="6">
    <location>
        <begin position="322"/>
        <end position="397"/>
    </location>
</feature>
<dbReference type="InterPro" id="IPR001452">
    <property type="entry name" value="SH3_domain"/>
</dbReference>
<evidence type="ECO:0000256" key="4">
    <source>
        <dbReference type="SAM" id="Phobius"/>
    </source>
</evidence>
<dbReference type="GO" id="GO:0007165">
    <property type="term" value="P:signal transduction"/>
    <property type="evidence" value="ECO:0007669"/>
    <property type="project" value="InterPro"/>
</dbReference>
<dbReference type="Pfam" id="PF00018">
    <property type="entry name" value="SH3_1"/>
    <property type="match status" value="1"/>
</dbReference>
<protein>
    <recommendedName>
        <fullName evidence="8">SH3 domain-containing protein</fullName>
    </recommendedName>
</protein>
<dbReference type="AlphaFoldDB" id="A0A1X7U7Q8"/>
<dbReference type="SUPFAM" id="SSF50044">
    <property type="entry name" value="SH3-domain"/>
    <property type="match status" value="1"/>
</dbReference>
<evidence type="ECO:0000256" key="1">
    <source>
        <dbReference type="ARBA" id="ARBA00022443"/>
    </source>
</evidence>
<dbReference type="SUPFAM" id="SSF52047">
    <property type="entry name" value="RNI-like"/>
    <property type="match status" value="1"/>
</dbReference>
<feature type="transmembrane region" description="Helical" evidence="4">
    <location>
        <begin position="432"/>
        <end position="451"/>
    </location>
</feature>
<dbReference type="InterPro" id="IPR032675">
    <property type="entry name" value="LRR_dom_sf"/>
</dbReference>
<dbReference type="GO" id="GO:0033204">
    <property type="term" value="F:ribonuclease P RNA binding"/>
    <property type="evidence" value="ECO:0007669"/>
    <property type="project" value="TreeGrafter"/>
</dbReference>
<evidence type="ECO:0000313" key="7">
    <source>
        <dbReference type="EnsemblMetazoa" id="Aqu2.1.23534_001"/>
    </source>
</evidence>
<dbReference type="GO" id="GO:0004526">
    <property type="term" value="F:ribonuclease P activity"/>
    <property type="evidence" value="ECO:0007669"/>
    <property type="project" value="TreeGrafter"/>
</dbReference>
<dbReference type="STRING" id="400682.A0A1X7U7Q8"/>
<keyword evidence="1 2" id="KW-0728">SH3 domain</keyword>
<dbReference type="EnsemblMetazoa" id="Aqu2.1.23534_001">
    <property type="protein sequence ID" value="Aqu2.1.23534_001"/>
    <property type="gene ID" value="Aqu2.1.23534"/>
</dbReference>
<organism evidence="7">
    <name type="scientific">Amphimedon queenslandica</name>
    <name type="common">Sponge</name>
    <dbReference type="NCBI Taxonomy" id="400682"/>
    <lineage>
        <taxon>Eukaryota</taxon>
        <taxon>Metazoa</taxon>
        <taxon>Porifera</taxon>
        <taxon>Demospongiae</taxon>
        <taxon>Heteroscleromorpha</taxon>
        <taxon>Haplosclerida</taxon>
        <taxon>Niphatidae</taxon>
        <taxon>Amphimedon</taxon>
    </lineage>
</organism>
<dbReference type="OrthoDB" id="6250593at2759"/>
<feature type="region of interest" description="Disordered" evidence="3">
    <location>
        <begin position="181"/>
        <end position="220"/>
    </location>
</feature>
<dbReference type="InterPro" id="IPR000488">
    <property type="entry name" value="Death_dom"/>
</dbReference>
<dbReference type="PANTHER" id="PTHR46948">
    <property type="entry name" value="RIBONUCLEASE P PROTEIN SUBUNIT P38"/>
    <property type="match status" value="1"/>
</dbReference>
<dbReference type="Gene3D" id="2.30.30.40">
    <property type="entry name" value="SH3 Domains"/>
    <property type="match status" value="1"/>
</dbReference>
<accession>A0A1X7U7Q8</accession>
<keyword evidence="4" id="KW-0812">Transmembrane</keyword>
<dbReference type="CDD" id="cd01670">
    <property type="entry name" value="Death"/>
    <property type="match status" value="1"/>
</dbReference>
<dbReference type="Gene3D" id="3.30.1330.30">
    <property type="match status" value="1"/>
</dbReference>
<dbReference type="InParanoid" id="A0A1X7U7Q8"/>
<dbReference type="Gene3D" id="3.80.10.10">
    <property type="entry name" value="Ribonuclease Inhibitor"/>
    <property type="match status" value="1"/>
</dbReference>
<feature type="transmembrane region" description="Helical" evidence="4">
    <location>
        <begin position="407"/>
        <end position="426"/>
    </location>
</feature>
<dbReference type="SUPFAM" id="SSF55315">
    <property type="entry name" value="L30e-like"/>
    <property type="match status" value="1"/>
</dbReference>
<dbReference type="InterPro" id="IPR029064">
    <property type="entry name" value="Ribosomal_eL30-like_sf"/>
</dbReference>
<evidence type="ECO:0000259" key="6">
    <source>
        <dbReference type="PROSITE" id="PS50017"/>
    </source>
</evidence>
<dbReference type="GO" id="GO:0005655">
    <property type="term" value="C:nucleolar ribonuclease P complex"/>
    <property type="evidence" value="ECO:0007669"/>
    <property type="project" value="InterPro"/>
</dbReference>
<dbReference type="InterPro" id="IPR011029">
    <property type="entry name" value="DEATH-like_dom_sf"/>
</dbReference>
<dbReference type="eggNOG" id="KOG3387">
    <property type="taxonomic scope" value="Eukaryota"/>
</dbReference>
<dbReference type="SMART" id="SM00368">
    <property type="entry name" value="LRR_RI"/>
    <property type="match status" value="4"/>
</dbReference>
<evidence type="ECO:0000256" key="2">
    <source>
        <dbReference type="PROSITE-ProRule" id="PRU00192"/>
    </source>
</evidence>
<dbReference type="GO" id="GO:0001650">
    <property type="term" value="C:fibrillar center"/>
    <property type="evidence" value="ECO:0007669"/>
    <property type="project" value="TreeGrafter"/>
</dbReference>
<feature type="domain" description="SH3" evidence="5">
    <location>
        <begin position="815"/>
        <end position="875"/>
    </location>
</feature>
<dbReference type="GO" id="GO:0001682">
    <property type="term" value="P:tRNA 5'-leader removal"/>
    <property type="evidence" value="ECO:0007669"/>
    <property type="project" value="InterPro"/>
</dbReference>
<feature type="compositionally biased region" description="Basic and acidic residues" evidence="3">
    <location>
        <begin position="209"/>
        <end position="220"/>
    </location>
</feature>
<dbReference type="InterPro" id="IPR036028">
    <property type="entry name" value="SH3-like_dom_sf"/>
</dbReference>
<dbReference type="Gene3D" id="1.10.533.10">
    <property type="entry name" value="Death Domain, Fas"/>
    <property type="match status" value="1"/>
</dbReference>
<dbReference type="InterPro" id="IPR042848">
    <property type="entry name" value="Rpp38"/>
</dbReference>
<proteinExistence type="predicted"/>
<dbReference type="GO" id="GO:0000172">
    <property type="term" value="C:ribonuclease MRP complex"/>
    <property type="evidence" value="ECO:0007669"/>
    <property type="project" value="InterPro"/>
</dbReference>
<feature type="compositionally biased region" description="Basic and acidic residues" evidence="3">
    <location>
        <begin position="190"/>
        <end position="199"/>
    </location>
</feature>
<dbReference type="PANTHER" id="PTHR46948:SF1">
    <property type="entry name" value="RIBONUCLEASE P PROTEIN SUBUNIT P38"/>
    <property type="match status" value="1"/>
</dbReference>
<evidence type="ECO:0000259" key="5">
    <source>
        <dbReference type="PROSITE" id="PS50002"/>
    </source>
</evidence>
<sequence>MSKIKRPKVKHSLDSPYKLQWPSVGEKCAQKTIQLLMDSLSSVASNKKKFHKASIDAVPLTDNPCLKKQLIIGVNAFTRCLERGHMRCGVVCLSAKPALLTGHILMLAATRNCPLMGLYDLSSKLAPTLGIKSVLALGFKKLEKDEEDPFYDIVSHLTINCAPLIDVPWLLKPKEVVSGNDGITSLSKEPAQKKMKFDEKEEIEDQDGEETKQDEDKSNKKLTDNLYTPLMVKTVQISREKYLRTMPNAEHSLAGHATMLMFDISILSLNINNKTPHVQYLVGHSNRTTLIVVLLYTLPQSHEDQLIDVLDLLKRCGFPQIRWYELGLRLGIHKDTLDAIERNYPGDVSRCFTECLSKWLSRADNVGSKGGATFKSLSDALKSMNENAAAEKLDQESIPIIHKTRSLAYISVIFLAFSSFIIHYYFSIFISVLLELCIFFIITSILYYAVFSTNKSEPDSSIAPILSGPFFFNAAHKPIFNEIRGHFGILHDKIVPLISQSKATVPKMKSFLQKSFPELSPDLSNADSIEDIMNVVVKNCRVNDISIIKTIVLRFEITEAKDLITKYEDKLKTLSGSLKDFLSQNQPEHLSDSNTIQFTLGWEPDEHSLDDIRNLLEEAFKELNKRIIVRSIHRGNSIIIICYGPHHLLAALLLEAQDNLIVLMKEFSLIRLTIGHYIVYDKRIRYKVMNECFAEEIKLADGEEQELRTLLDYNEGSIFEQDKQLNIIKERKEYIERTLQTQESKLKVKLLTRGKLMNKIFKSKKSETQYFRSSLLMKAAREEALVKYKKEIELIQENVSKTSVQLLMSQKGTACTESVYIAVFDYHAIRSYEVSFSKGEQLEIHSREGYWWRGRSLVSGDEGYIPRVIGRVESYDDWMSLSFPSPVQCTEAISDINSNGQVIDLHSSSTNSTLTLLSSTKLKLTLRNLVIQYTPLTNDCIQYLCMLLANNNTLRDLVIRYHSISDRGVIKICKALEHNSTLTVLDLNNNPLITSTSGQALSHLLLNNSSLDALDLRCTSLPTESILLILQSLPVDTKIRELNLDYRHKETCINTYLNYYRIQNISALALKQPKQK</sequence>
<dbReference type="SMART" id="SM00326">
    <property type="entry name" value="SH3"/>
    <property type="match status" value="1"/>
</dbReference>
<dbReference type="Pfam" id="PF00531">
    <property type="entry name" value="Death"/>
    <property type="match status" value="1"/>
</dbReference>
<dbReference type="PROSITE" id="PS50017">
    <property type="entry name" value="DEATH_DOMAIN"/>
    <property type="match status" value="1"/>
</dbReference>
<reference evidence="7" key="1">
    <citation type="submission" date="2017-05" db="UniProtKB">
        <authorList>
            <consortium name="EnsemblMetazoa"/>
        </authorList>
    </citation>
    <scope>IDENTIFICATION</scope>
</reference>
<evidence type="ECO:0000256" key="3">
    <source>
        <dbReference type="SAM" id="MobiDB-lite"/>
    </source>
</evidence>
<keyword evidence="4" id="KW-1133">Transmembrane helix</keyword>
<keyword evidence="4" id="KW-0472">Membrane</keyword>
<evidence type="ECO:0008006" key="8">
    <source>
        <dbReference type="Google" id="ProtNLM"/>
    </source>
</evidence>